<keyword evidence="3" id="KW-1185">Reference proteome</keyword>
<comment type="caution">
    <text evidence="2">The sequence shown here is derived from an EMBL/GenBank/DDBJ whole genome shotgun (WGS) entry which is preliminary data.</text>
</comment>
<feature type="region of interest" description="Disordered" evidence="1">
    <location>
        <begin position="193"/>
        <end position="221"/>
    </location>
</feature>
<sequence length="766" mass="87490">MEDRVKELEQELLQARQRVKEQEERARKAEKERNEEKERVAQLSKELERSKQLQEQTTLDQYLTYCHLLLFQPLKVELVNNSKGNTKVDGKFYPLSLRPWEGFVETQQRHFDIIKDALRDEKIFSSWTEIRGIQRHAHGSPVANEDDIKPFVQLAVEGPVKEIFSALSRRVNTSQTLQPFNFSRLSFTNHAYSVSQHSESGPSDRGGKQRRSSPTKRIASGEKAIINPDRRCIREDLNGDRTIAFVFEYKAAHKIQVEDLRQSLGKEDLFTEVIRRVASTKSSNDPDQNMQEKTDRLAAMFLTQMFDYMIQLGLEYGYLTAGKYFVFLHIKGDDLRTLYYALVGPNEEADGDNTAVGGFETAVAQVASFCLLTFQSTPHMDAWVPLAQDSLCQWPISYPEMDITHETEHETEEEPIKSSQSSELSFPLPSTVPLREHRLRSRSTCKDPETDHNSRREDTDDDDTDDDLMSRDSLRGALPLGRSQPQNKRKQAPPSSGDSSGGALSETEQQTRLAEQQTYQYCTQACLLGLKRGWKLDENCPNVSSHRTVAGGTQHPITASDLTCLIQEQLQRYRDCEPLEKYGKHGARGTLFKLSLSLYRYTFVGKGTVSENVRYLLHEADVYRRLKALQGKAVPVFLGNIDLVTPYNLTARHAYYFAGAKIAHMLLMSWVGEETRKSSVLDLDMAAEVAQLSQAVRREGVVHNDERAANALWSEERRRVMLIDFDRAVLLPLVKHKQLQELSSKRRRRENDSGAYRRKAYLGNSV</sequence>
<dbReference type="InterPro" id="IPR011009">
    <property type="entry name" value="Kinase-like_dom_sf"/>
</dbReference>
<feature type="compositionally biased region" description="Basic and acidic residues" evidence="1">
    <location>
        <begin position="444"/>
        <end position="458"/>
    </location>
</feature>
<dbReference type="AlphaFoldDB" id="A0AAN6MW53"/>
<dbReference type="SUPFAM" id="SSF56112">
    <property type="entry name" value="Protein kinase-like (PK-like)"/>
    <property type="match status" value="1"/>
</dbReference>
<reference evidence="3" key="1">
    <citation type="journal article" date="2023" name="Mol. Phylogenet. Evol.">
        <title>Genome-scale phylogeny and comparative genomics of the fungal order Sordariales.</title>
        <authorList>
            <person name="Hensen N."/>
            <person name="Bonometti L."/>
            <person name="Westerberg I."/>
            <person name="Brannstrom I.O."/>
            <person name="Guillou S."/>
            <person name="Cros-Aarteil S."/>
            <person name="Calhoun S."/>
            <person name="Haridas S."/>
            <person name="Kuo A."/>
            <person name="Mondo S."/>
            <person name="Pangilinan J."/>
            <person name="Riley R."/>
            <person name="LaButti K."/>
            <person name="Andreopoulos B."/>
            <person name="Lipzen A."/>
            <person name="Chen C."/>
            <person name="Yan M."/>
            <person name="Daum C."/>
            <person name="Ng V."/>
            <person name="Clum A."/>
            <person name="Steindorff A."/>
            <person name="Ohm R.A."/>
            <person name="Martin F."/>
            <person name="Silar P."/>
            <person name="Natvig D.O."/>
            <person name="Lalanne C."/>
            <person name="Gautier V."/>
            <person name="Ament-Velasquez S.L."/>
            <person name="Kruys A."/>
            <person name="Hutchinson M.I."/>
            <person name="Powell A.J."/>
            <person name="Barry K."/>
            <person name="Miller A.N."/>
            <person name="Grigoriev I.V."/>
            <person name="Debuchy R."/>
            <person name="Gladieux P."/>
            <person name="Hiltunen Thoren M."/>
            <person name="Johannesson H."/>
        </authorList>
    </citation>
    <scope>NUCLEOTIDE SEQUENCE [LARGE SCALE GENOMIC DNA]</scope>
    <source>
        <strain evidence="3">CBS 340.73</strain>
    </source>
</reference>
<feature type="compositionally biased region" description="Basic and acidic residues" evidence="1">
    <location>
        <begin position="18"/>
        <end position="41"/>
    </location>
</feature>
<gene>
    <name evidence="2" type="ORF">QBC46DRAFT_400895</name>
</gene>
<dbReference type="PANTHER" id="PTHR37171">
    <property type="entry name" value="SERINE/THREONINE-PROTEIN KINASE YRZF-RELATED"/>
    <property type="match status" value="1"/>
</dbReference>
<evidence type="ECO:0000313" key="3">
    <source>
        <dbReference type="Proteomes" id="UP001303473"/>
    </source>
</evidence>
<dbReference type="PANTHER" id="PTHR37171:SF1">
    <property type="entry name" value="SERINE_THREONINE-PROTEIN KINASE YRZF-RELATED"/>
    <property type="match status" value="1"/>
</dbReference>
<dbReference type="InterPro" id="IPR052396">
    <property type="entry name" value="Meiotic_Drive_Suppr_Kinase"/>
</dbReference>
<evidence type="ECO:0000256" key="1">
    <source>
        <dbReference type="SAM" id="MobiDB-lite"/>
    </source>
</evidence>
<proteinExistence type="predicted"/>
<dbReference type="Proteomes" id="UP001303473">
    <property type="component" value="Unassembled WGS sequence"/>
</dbReference>
<dbReference type="EMBL" id="MU854045">
    <property type="protein sequence ID" value="KAK3933956.1"/>
    <property type="molecule type" value="Genomic_DNA"/>
</dbReference>
<feature type="region of interest" description="Disordered" evidence="1">
    <location>
        <begin position="406"/>
        <end position="511"/>
    </location>
</feature>
<accession>A0AAN6MW53</accession>
<evidence type="ECO:0008006" key="4">
    <source>
        <dbReference type="Google" id="ProtNLM"/>
    </source>
</evidence>
<evidence type="ECO:0000313" key="2">
    <source>
        <dbReference type="EMBL" id="KAK3933956.1"/>
    </source>
</evidence>
<organism evidence="2 3">
    <name type="scientific">Diplogelasinospora grovesii</name>
    <dbReference type="NCBI Taxonomy" id="303347"/>
    <lineage>
        <taxon>Eukaryota</taxon>
        <taxon>Fungi</taxon>
        <taxon>Dikarya</taxon>
        <taxon>Ascomycota</taxon>
        <taxon>Pezizomycotina</taxon>
        <taxon>Sordariomycetes</taxon>
        <taxon>Sordariomycetidae</taxon>
        <taxon>Sordariales</taxon>
        <taxon>Diplogelasinosporaceae</taxon>
        <taxon>Diplogelasinospora</taxon>
    </lineage>
</organism>
<protein>
    <recommendedName>
        <fullName evidence="4">Protein kinase domain-containing protein</fullName>
    </recommendedName>
</protein>
<feature type="region of interest" description="Disordered" evidence="1">
    <location>
        <begin position="17"/>
        <end position="41"/>
    </location>
</feature>
<name>A0AAN6MW53_9PEZI</name>